<keyword evidence="1" id="KW-1133">Transmembrane helix</keyword>
<name>A0A396GKN0_MEDTR</name>
<gene>
    <name evidence="2" type="ORF">MtrunA17_Chr8g0368431</name>
</gene>
<feature type="transmembrane region" description="Helical" evidence="1">
    <location>
        <begin position="12"/>
        <end position="36"/>
    </location>
</feature>
<dbReference type="AlphaFoldDB" id="A0A396GKN0"/>
<accession>A0A396GKN0</accession>
<keyword evidence="1" id="KW-0812">Transmembrane</keyword>
<proteinExistence type="predicted"/>
<sequence>MFRCLFFPFVMFVWDVFNIAFGFDVLLLLVCSFKFLHCCMKL</sequence>
<evidence type="ECO:0000256" key="1">
    <source>
        <dbReference type="SAM" id="Phobius"/>
    </source>
</evidence>
<organism evidence="2">
    <name type="scientific">Medicago truncatula</name>
    <name type="common">Barrel medic</name>
    <name type="synonym">Medicago tribuloides</name>
    <dbReference type="NCBI Taxonomy" id="3880"/>
    <lineage>
        <taxon>Eukaryota</taxon>
        <taxon>Viridiplantae</taxon>
        <taxon>Streptophyta</taxon>
        <taxon>Embryophyta</taxon>
        <taxon>Tracheophyta</taxon>
        <taxon>Spermatophyta</taxon>
        <taxon>Magnoliopsida</taxon>
        <taxon>eudicotyledons</taxon>
        <taxon>Gunneridae</taxon>
        <taxon>Pentapetalae</taxon>
        <taxon>rosids</taxon>
        <taxon>fabids</taxon>
        <taxon>Fabales</taxon>
        <taxon>Fabaceae</taxon>
        <taxon>Papilionoideae</taxon>
        <taxon>50 kb inversion clade</taxon>
        <taxon>NPAAA clade</taxon>
        <taxon>Hologalegina</taxon>
        <taxon>IRL clade</taxon>
        <taxon>Trifolieae</taxon>
        <taxon>Medicago</taxon>
    </lineage>
</organism>
<evidence type="ECO:0008006" key="3">
    <source>
        <dbReference type="Google" id="ProtNLM"/>
    </source>
</evidence>
<dbReference type="Gramene" id="rna48005">
    <property type="protein sequence ID" value="RHN41662.1"/>
    <property type="gene ID" value="gene48005"/>
</dbReference>
<evidence type="ECO:0000313" key="2">
    <source>
        <dbReference type="EMBL" id="RHN41662.1"/>
    </source>
</evidence>
<keyword evidence="1" id="KW-0472">Membrane</keyword>
<protein>
    <recommendedName>
        <fullName evidence="3">Transmembrane protein</fullName>
    </recommendedName>
</protein>
<dbReference type="Proteomes" id="UP000265566">
    <property type="component" value="Chromosome 8"/>
</dbReference>
<comment type="caution">
    <text evidence="2">The sequence shown here is derived from an EMBL/GenBank/DDBJ whole genome shotgun (WGS) entry which is preliminary data.</text>
</comment>
<reference evidence="2" key="1">
    <citation type="journal article" date="2018" name="Nat. Plants">
        <title>Whole-genome landscape of Medicago truncatula symbiotic genes.</title>
        <authorList>
            <person name="Pecrix Y."/>
            <person name="Gamas P."/>
            <person name="Carrere S."/>
        </authorList>
    </citation>
    <scope>NUCLEOTIDE SEQUENCE</scope>
    <source>
        <tissue evidence="2">Leaves</tissue>
    </source>
</reference>
<dbReference type="EMBL" id="PSQE01000008">
    <property type="protein sequence ID" value="RHN41662.1"/>
    <property type="molecule type" value="Genomic_DNA"/>
</dbReference>